<dbReference type="PANTHER" id="PTHR30265:SF2">
    <property type="entry name" value="TRANSCRIPTION TERMINATION_ANTITERMINATION PROTEIN NUSG"/>
    <property type="match status" value="1"/>
</dbReference>
<dbReference type="RefSeq" id="WP_183540614.1">
    <property type="nucleotide sequence ID" value="NZ_DASWOY010000027.1"/>
</dbReference>
<evidence type="ECO:0000256" key="2">
    <source>
        <dbReference type="ARBA" id="ARBA00022814"/>
    </source>
</evidence>
<name>A0A841C6S0_9LACT</name>
<dbReference type="CDD" id="cd09891">
    <property type="entry name" value="NGN_Bact_1"/>
    <property type="match status" value="1"/>
</dbReference>
<dbReference type="InterPro" id="IPR047050">
    <property type="entry name" value="NGN"/>
</dbReference>
<dbReference type="SMART" id="SM00738">
    <property type="entry name" value="NGN"/>
    <property type="match status" value="1"/>
</dbReference>
<dbReference type="GO" id="GO:0005829">
    <property type="term" value="C:cytosol"/>
    <property type="evidence" value="ECO:0007669"/>
    <property type="project" value="TreeGrafter"/>
</dbReference>
<dbReference type="InterPro" id="IPR001062">
    <property type="entry name" value="Transcrpt_antiterm_NusG"/>
</dbReference>
<dbReference type="InterPro" id="IPR043425">
    <property type="entry name" value="NusG-like"/>
</dbReference>
<evidence type="ECO:0000259" key="8">
    <source>
        <dbReference type="SMART" id="SM00738"/>
    </source>
</evidence>
<dbReference type="AlphaFoldDB" id="A0A841C6S0"/>
<dbReference type="GO" id="GO:0032784">
    <property type="term" value="P:regulation of DNA-templated transcription elongation"/>
    <property type="evidence" value="ECO:0007669"/>
    <property type="project" value="InterPro"/>
</dbReference>
<evidence type="ECO:0000256" key="1">
    <source>
        <dbReference type="ARBA" id="ARBA00022472"/>
    </source>
</evidence>
<evidence type="ECO:0000256" key="6">
    <source>
        <dbReference type="NCBIfam" id="TIGR00922"/>
    </source>
</evidence>
<keyword evidence="1 5" id="KW-0806">Transcription termination</keyword>
<organism evidence="9 10">
    <name type="scientific">Lactovum miscens</name>
    <dbReference type="NCBI Taxonomy" id="190387"/>
    <lineage>
        <taxon>Bacteria</taxon>
        <taxon>Bacillati</taxon>
        <taxon>Bacillota</taxon>
        <taxon>Bacilli</taxon>
        <taxon>Lactobacillales</taxon>
        <taxon>Streptococcaceae</taxon>
        <taxon>Lactovum</taxon>
    </lineage>
</organism>
<evidence type="ECO:0000256" key="3">
    <source>
        <dbReference type="ARBA" id="ARBA00023015"/>
    </source>
</evidence>
<dbReference type="NCBIfam" id="TIGR00922">
    <property type="entry name" value="nusG"/>
    <property type="match status" value="1"/>
</dbReference>
<dbReference type="InterPro" id="IPR036735">
    <property type="entry name" value="NGN_dom_sf"/>
</dbReference>
<proteinExistence type="inferred from homology"/>
<evidence type="ECO:0000256" key="5">
    <source>
        <dbReference type="HAMAP-Rule" id="MF_00948"/>
    </source>
</evidence>
<dbReference type="SUPFAM" id="SSF50104">
    <property type="entry name" value="Translation proteins SH3-like domain"/>
    <property type="match status" value="1"/>
</dbReference>
<dbReference type="InterPro" id="IPR015869">
    <property type="entry name" value="Transcrpt_antiterm_NusG_bac_CS"/>
</dbReference>
<keyword evidence="10" id="KW-1185">Reference proteome</keyword>
<dbReference type="GO" id="GO:0006354">
    <property type="term" value="P:DNA-templated transcription elongation"/>
    <property type="evidence" value="ECO:0007669"/>
    <property type="project" value="UniProtKB-UniRule"/>
</dbReference>
<dbReference type="InterPro" id="IPR006645">
    <property type="entry name" value="NGN-like_dom"/>
</dbReference>
<sequence length="187" mass="21391">MDEQTINLDQGWFVVQTYSGYEKKVKEDLLERADTYNMVDNILRVEIPMEIVRKEVNGKMKDVEENLFPGYVLVEMNMTDEAWFVVRNTPNVTGFVGSHGNRSKPTPLFEEEIQEILRGMGAEGAEPREIGFEIFVGKKIRIIDGAFAGLETFVTEVHGDQIKVEVDMFGRKTPVELSLQEIEEVKE</sequence>
<dbReference type="Proteomes" id="UP000562464">
    <property type="component" value="Unassembled WGS sequence"/>
</dbReference>
<dbReference type="PROSITE" id="PS01014">
    <property type="entry name" value="NUSG"/>
    <property type="match status" value="1"/>
</dbReference>
<evidence type="ECO:0000256" key="7">
    <source>
        <dbReference type="RuleBase" id="RU000538"/>
    </source>
</evidence>
<dbReference type="FunFam" id="3.30.70.940:FF:000002">
    <property type="entry name" value="Transcription termination/antitermination protein NusG"/>
    <property type="match status" value="1"/>
</dbReference>
<gene>
    <name evidence="5" type="primary">nusG</name>
    <name evidence="9" type="ORF">HNQ37_001404</name>
</gene>
<comment type="caution">
    <text evidence="9">The sequence shown here is derived from an EMBL/GenBank/DDBJ whole genome shotgun (WGS) entry which is preliminary data.</text>
</comment>
<keyword evidence="4 5" id="KW-0804">Transcription</keyword>
<evidence type="ECO:0000256" key="4">
    <source>
        <dbReference type="ARBA" id="ARBA00023163"/>
    </source>
</evidence>
<dbReference type="PRINTS" id="PR00338">
    <property type="entry name" value="NUSGTNSCPFCT"/>
</dbReference>
<evidence type="ECO:0000313" key="10">
    <source>
        <dbReference type="Proteomes" id="UP000562464"/>
    </source>
</evidence>
<comment type="function">
    <text evidence="5 7">Participates in transcription elongation, termination and antitermination.</text>
</comment>
<accession>A0A841C6S0</accession>
<dbReference type="EMBL" id="JACHHV010000027">
    <property type="protein sequence ID" value="MBB5888503.1"/>
    <property type="molecule type" value="Genomic_DNA"/>
</dbReference>
<dbReference type="SUPFAM" id="SSF82679">
    <property type="entry name" value="N-utilization substance G protein NusG, N-terminal domain"/>
    <property type="match status" value="1"/>
</dbReference>
<evidence type="ECO:0000313" key="9">
    <source>
        <dbReference type="EMBL" id="MBB5888503.1"/>
    </source>
</evidence>
<reference evidence="9 10" key="1">
    <citation type="submission" date="2020-08" db="EMBL/GenBank/DDBJ databases">
        <title>Genomic Encyclopedia of Type Strains, Phase IV (KMG-IV): sequencing the most valuable type-strain genomes for metagenomic binning, comparative biology and taxonomic classification.</title>
        <authorList>
            <person name="Goeker M."/>
        </authorList>
    </citation>
    <scope>NUCLEOTIDE SEQUENCE [LARGE SCALE GENOMIC DNA]</scope>
    <source>
        <strain evidence="9 10">DSM 14925</strain>
    </source>
</reference>
<dbReference type="GO" id="GO:0031564">
    <property type="term" value="P:transcription antitermination"/>
    <property type="evidence" value="ECO:0007669"/>
    <property type="project" value="UniProtKB-UniRule"/>
</dbReference>
<feature type="domain" description="NusG-like N-terminal" evidence="8">
    <location>
        <begin position="9"/>
        <end position="120"/>
    </location>
</feature>
<dbReference type="InterPro" id="IPR014722">
    <property type="entry name" value="Rib_uL2_dom2"/>
</dbReference>
<dbReference type="CDD" id="cd06091">
    <property type="entry name" value="KOW_NusG"/>
    <property type="match status" value="1"/>
</dbReference>
<dbReference type="Gene3D" id="2.30.30.30">
    <property type="match status" value="1"/>
</dbReference>
<comment type="similarity">
    <text evidence="5 7">Belongs to the NusG family.</text>
</comment>
<keyword evidence="3 5" id="KW-0805">Transcription regulation</keyword>
<dbReference type="PANTHER" id="PTHR30265">
    <property type="entry name" value="RHO-INTERACTING TRANSCRIPTION TERMINATION FACTOR NUSG"/>
    <property type="match status" value="1"/>
</dbReference>
<dbReference type="Gene3D" id="3.30.70.940">
    <property type="entry name" value="NusG, N-terminal domain"/>
    <property type="match status" value="1"/>
</dbReference>
<dbReference type="GO" id="GO:0006353">
    <property type="term" value="P:DNA-templated transcription termination"/>
    <property type="evidence" value="ECO:0007669"/>
    <property type="project" value="UniProtKB-UniRule"/>
</dbReference>
<dbReference type="InterPro" id="IPR008991">
    <property type="entry name" value="Translation_prot_SH3-like_sf"/>
</dbReference>
<dbReference type="HAMAP" id="MF_00948">
    <property type="entry name" value="NusG"/>
    <property type="match status" value="1"/>
</dbReference>
<dbReference type="Pfam" id="PF02357">
    <property type="entry name" value="NusG"/>
    <property type="match status" value="1"/>
</dbReference>
<protein>
    <recommendedName>
        <fullName evidence="5 6">Transcription termination/antitermination protein NusG</fullName>
    </recommendedName>
</protein>
<keyword evidence="2 5" id="KW-0889">Transcription antitermination</keyword>